<organism evidence="3 4">
    <name type="scientific">Psilogramma increta granulovirus</name>
    <dbReference type="NCBI Taxonomy" id="2953508"/>
    <lineage>
        <taxon>Viruses</taxon>
        <taxon>Viruses incertae sedis</taxon>
        <taxon>Naldaviricetes</taxon>
        <taxon>Lefavirales</taxon>
        <taxon>Baculoviridae</taxon>
        <taxon>Betabaculovirus</taxon>
        <taxon>Betabaculovirus psincretae</taxon>
    </lineage>
</organism>
<evidence type="ECO:0000313" key="3">
    <source>
        <dbReference type="EMBL" id="UXX41864.1"/>
    </source>
</evidence>
<sequence>MVKQIKHAGLLVLTGDDKAIILQANKSYNDGVNKNLKYNKHIPFVEKLSIPRGKHDSGEKNYETALREFIEETGLVFDKVCMCTEPFTLEWQDNNKMYKYAIYVAFLVGSLYYLKKRPNTYNIRLKEVSRAMNVVLGYKVNVFKQKFRSQELVRKIEIMNLHKYILYMENRQLATYKYSNYYTFFDFVYTVKELYKIGHLDCFVKIDLTWLCDSEKFNVLYY</sequence>
<dbReference type="PROSITE" id="PS00893">
    <property type="entry name" value="NUDIX_BOX"/>
    <property type="match status" value="1"/>
</dbReference>
<dbReference type="Pfam" id="PF00293">
    <property type="entry name" value="NUDIX"/>
    <property type="match status" value="1"/>
</dbReference>
<dbReference type="PROSITE" id="PS51462">
    <property type="entry name" value="NUDIX"/>
    <property type="match status" value="1"/>
</dbReference>
<protein>
    <submittedName>
        <fullName evidence="3">Bv-e31</fullName>
    </submittedName>
</protein>
<keyword evidence="4" id="KW-1185">Reference proteome</keyword>
<dbReference type="GO" id="GO:0016787">
    <property type="term" value="F:hydrolase activity"/>
    <property type="evidence" value="ECO:0007669"/>
    <property type="project" value="UniProtKB-KW"/>
</dbReference>
<name>A0A977TNW1_9BBAC</name>
<dbReference type="InterPro" id="IPR020084">
    <property type="entry name" value="NUDIX_hydrolase_CS"/>
</dbReference>
<evidence type="ECO:0000256" key="1">
    <source>
        <dbReference type="ARBA" id="ARBA00022801"/>
    </source>
</evidence>
<dbReference type="SUPFAM" id="SSF55811">
    <property type="entry name" value="Nudix"/>
    <property type="match status" value="1"/>
</dbReference>
<dbReference type="Gene3D" id="3.90.79.10">
    <property type="entry name" value="Nucleoside Triphosphate Pyrophosphohydrolase"/>
    <property type="match status" value="1"/>
</dbReference>
<dbReference type="EMBL" id="ON803509">
    <property type="protein sequence ID" value="UXX41864.1"/>
    <property type="molecule type" value="Genomic_DNA"/>
</dbReference>
<reference evidence="3" key="1">
    <citation type="journal article" date="2022" name="Virus Res.">
        <title>Genome analysis of Psilogramma increta granulovirus and its intrapopulation diversity.</title>
        <authorList>
            <person name="Zhang H."/>
            <person name="Li L."/>
            <person name="Chen B."/>
            <person name="Zuo Y."/>
            <person name="Wu W."/>
            <person name="Yuan M."/>
            <person name="Yang K."/>
        </authorList>
    </citation>
    <scope>NUCLEOTIDE SEQUENCE</scope>
    <source>
        <strain evidence="3">GZ</strain>
    </source>
</reference>
<dbReference type="InterPro" id="IPR000086">
    <property type="entry name" value="NUDIX_hydrolase_dom"/>
</dbReference>
<feature type="domain" description="Nudix hydrolase" evidence="2">
    <location>
        <begin position="3"/>
        <end position="186"/>
    </location>
</feature>
<dbReference type="Proteomes" id="UP001265762">
    <property type="component" value="Segment"/>
</dbReference>
<keyword evidence="1" id="KW-0378">Hydrolase</keyword>
<evidence type="ECO:0000259" key="2">
    <source>
        <dbReference type="PROSITE" id="PS51462"/>
    </source>
</evidence>
<proteinExistence type="predicted"/>
<dbReference type="InterPro" id="IPR015797">
    <property type="entry name" value="NUDIX_hydrolase-like_dom_sf"/>
</dbReference>
<accession>A0A977TNW1</accession>
<evidence type="ECO:0000313" key="4">
    <source>
        <dbReference type="Proteomes" id="UP001265762"/>
    </source>
</evidence>